<keyword evidence="4 6" id="KW-0732">Signal</keyword>
<organism evidence="8 9">
    <name type="scientific">Streptomyces paromomycinus</name>
    <name type="common">Streptomyces rimosus subsp. paromomycinus</name>
    <dbReference type="NCBI Taxonomy" id="92743"/>
    <lineage>
        <taxon>Bacteria</taxon>
        <taxon>Bacillati</taxon>
        <taxon>Actinomycetota</taxon>
        <taxon>Actinomycetes</taxon>
        <taxon>Kitasatosporales</taxon>
        <taxon>Streptomycetaceae</taxon>
        <taxon>Streptomyces</taxon>
    </lineage>
</organism>
<evidence type="ECO:0000256" key="4">
    <source>
        <dbReference type="ARBA" id="ARBA00022729"/>
    </source>
</evidence>
<sequence>MRYRRPAALLTVALAGALTLAGCGDGDSGGKDGADAKAGGSGTRSVTDANGKKVDVPAAPKKVVTLSEPTLDAALALGAHPIGATSGRGQSGVADYLAPKAKDAQIVANTAEPDLDKLAALRPDLILLDETVGAKRVQDKLSRIAPTVLTAKLNAPWRDAFAATADALGKKADGQKWLDTFDARLKAVKNGLGANAGAVTSVIRWQNGAPSVVGKGKGHVGDTLTALGLKRPQGQQGESSGHSEPVSLERLETIDGDWLFLGALGDRAAGEKGLKEATAVPNFGKLKAVEKHHVVVIDGSAWNSSGGPLAAEAVLTDVEKALAKKS</sequence>
<feature type="domain" description="Fe/B12 periplasmic-binding" evidence="7">
    <location>
        <begin position="62"/>
        <end position="326"/>
    </location>
</feature>
<dbReference type="GO" id="GO:0030288">
    <property type="term" value="C:outer membrane-bounded periplasmic space"/>
    <property type="evidence" value="ECO:0007669"/>
    <property type="project" value="TreeGrafter"/>
</dbReference>
<dbReference type="EMBL" id="BHZD01000001">
    <property type="protein sequence ID" value="GCD43618.1"/>
    <property type="molecule type" value="Genomic_DNA"/>
</dbReference>
<dbReference type="AlphaFoldDB" id="A0A401W2Q6"/>
<dbReference type="PROSITE" id="PS50983">
    <property type="entry name" value="FE_B12_PBP"/>
    <property type="match status" value="1"/>
</dbReference>
<keyword evidence="3" id="KW-0813">Transport</keyword>
<dbReference type="PANTHER" id="PTHR30532:SF1">
    <property type="entry name" value="IRON(3+)-HYDROXAMATE-BINDING PROTEIN FHUD"/>
    <property type="match status" value="1"/>
</dbReference>
<dbReference type="Proteomes" id="UP000286746">
    <property type="component" value="Unassembled WGS sequence"/>
</dbReference>
<evidence type="ECO:0000256" key="6">
    <source>
        <dbReference type="SAM" id="SignalP"/>
    </source>
</evidence>
<evidence type="ECO:0000256" key="5">
    <source>
        <dbReference type="SAM" id="MobiDB-lite"/>
    </source>
</evidence>
<accession>A0A401W2Q6</accession>
<feature type="region of interest" description="Disordered" evidence="5">
    <location>
        <begin position="26"/>
        <end position="51"/>
    </location>
</feature>
<dbReference type="PROSITE" id="PS51257">
    <property type="entry name" value="PROKAR_LIPOPROTEIN"/>
    <property type="match status" value="1"/>
</dbReference>
<proteinExistence type="inferred from homology"/>
<name>A0A401W2Q6_STREY</name>
<evidence type="ECO:0000256" key="3">
    <source>
        <dbReference type="ARBA" id="ARBA00022448"/>
    </source>
</evidence>
<dbReference type="CDD" id="cd01146">
    <property type="entry name" value="FhuD"/>
    <property type="match status" value="1"/>
</dbReference>
<dbReference type="Pfam" id="PF01497">
    <property type="entry name" value="Peripla_BP_2"/>
    <property type="match status" value="1"/>
</dbReference>
<gene>
    <name evidence="8" type="ORF">GKJPGBOP_03299</name>
</gene>
<evidence type="ECO:0000256" key="1">
    <source>
        <dbReference type="ARBA" id="ARBA00004196"/>
    </source>
</evidence>
<dbReference type="Gene3D" id="3.40.50.1980">
    <property type="entry name" value="Nitrogenase molybdenum iron protein domain"/>
    <property type="match status" value="2"/>
</dbReference>
<dbReference type="PANTHER" id="PTHR30532">
    <property type="entry name" value="IRON III DICITRATE-BINDING PERIPLASMIC PROTEIN"/>
    <property type="match status" value="1"/>
</dbReference>
<comment type="caution">
    <text evidence="8">The sequence shown here is derived from an EMBL/GenBank/DDBJ whole genome shotgun (WGS) entry which is preliminary data.</text>
</comment>
<evidence type="ECO:0000313" key="9">
    <source>
        <dbReference type="Proteomes" id="UP000286746"/>
    </source>
</evidence>
<dbReference type="SUPFAM" id="SSF53807">
    <property type="entry name" value="Helical backbone' metal receptor"/>
    <property type="match status" value="1"/>
</dbReference>
<dbReference type="GO" id="GO:1901678">
    <property type="term" value="P:iron coordination entity transport"/>
    <property type="evidence" value="ECO:0007669"/>
    <property type="project" value="UniProtKB-ARBA"/>
</dbReference>
<dbReference type="InterPro" id="IPR002491">
    <property type="entry name" value="ABC_transptr_periplasmic_BD"/>
</dbReference>
<evidence type="ECO:0000259" key="7">
    <source>
        <dbReference type="PROSITE" id="PS50983"/>
    </source>
</evidence>
<evidence type="ECO:0000256" key="2">
    <source>
        <dbReference type="ARBA" id="ARBA00008814"/>
    </source>
</evidence>
<protein>
    <submittedName>
        <fullName evidence="8">ABC transporter periplasmic component</fullName>
    </submittedName>
</protein>
<comment type="similarity">
    <text evidence="2">Belongs to the bacterial solute-binding protein 8 family.</text>
</comment>
<dbReference type="InterPro" id="IPR051313">
    <property type="entry name" value="Bact_iron-sidero_bind"/>
</dbReference>
<reference evidence="8 9" key="1">
    <citation type="submission" date="2018-11" db="EMBL/GenBank/DDBJ databases">
        <title>Whole genome sequence of Streptomyces paromomycinus NBRC 15454(T).</title>
        <authorList>
            <person name="Komaki H."/>
            <person name="Tamura T."/>
        </authorList>
    </citation>
    <scope>NUCLEOTIDE SEQUENCE [LARGE SCALE GENOMIC DNA]</scope>
    <source>
        <strain evidence="8 9">NBRC 15454</strain>
    </source>
</reference>
<evidence type="ECO:0000313" key="8">
    <source>
        <dbReference type="EMBL" id="GCD43618.1"/>
    </source>
</evidence>
<comment type="subcellular location">
    <subcellularLocation>
        <location evidence="1">Cell envelope</location>
    </subcellularLocation>
</comment>
<dbReference type="RefSeq" id="WP_125054707.1">
    <property type="nucleotide sequence ID" value="NZ_BHZD01000001.1"/>
</dbReference>
<feature type="chain" id="PRO_5038469296" evidence="6">
    <location>
        <begin position="22"/>
        <end position="326"/>
    </location>
</feature>
<feature type="signal peptide" evidence="6">
    <location>
        <begin position="1"/>
        <end position="21"/>
    </location>
</feature>
<keyword evidence="9" id="KW-1185">Reference proteome</keyword>